<dbReference type="Pfam" id="PF18785">
    <property type="entry name" value="Inv-AAD"/>
    <property type="match status" value="1"/>
</dbReference>
<dbReference type="Proteomes" id="UP000790833">
    <property type="component" value="Unassembled WGS sequence"/>
</dbReference>
<dbReference type="InterPro" id="IPR016193">
    <property type="entry name" value="Cytidine_deaminase-like"/>
</dbReference>
<dbReference type="SUPFAM" id="SSF53927">
    <property type="entry name" value="Cytidine deaminase-like"/>
    <property type="match status" value="1"/>
</dbReference>
<evidence type="ECO:0000313" key="7">
    <source>
        <dbReference type="Proteomes" id="UP000790833"/>
    </source>
</evidence>
<feature type="domain" description="CMP/dCMP-type deaminase" evidence="5">
    <location>
        <begin position="417"/>
        <end position="539"/>
    </location>
</feature>
<dbReference type="GO" id="GO:0160151">
    <property type="term" value="F:tRNA pseudouridine(32) synthase activity"/>
    <property type="evidence" value="ECO:0007669"/>
    <property type="project" value="UniProtKB-EC"/>
</dbReference>
<name>A0A9P8AH74_9ASCO</name>
<dbReference type="PROSITE" id="PS51747">
    <property type="entry name" value="CYT_DCMP_DEAMINASES_2"/>
    <property type="match status" value="1"/>
</dbReference>
<dbReference type="InterPro" id="IPR020103">
    <property type="entry name" value="PsdUridine_synth_cat_dom_sf"/>
</dbReference>
<dbReference type="PANTHER" id="PTHR21600">
    <property type="entry name" value="MITOCHONDRIAL RNA PSEUDOURIDINE SYNTHASE"/>
    <property type="match status" value="1"/>
</dbReference>
<dbReference type="FunFam" id="3.30.2350.10:FF:000017">
    <property type="entry name" value="Pseudouridine synthase"/>
    <property type="match status" value="1"/>
</dbReference>
<dbReference type="GO" id="GO:0019239">
    <property type="term" value="F:deaminase activity"/>
    <property type="evidence" value="ECO:0007669"/>
    <property type="project" value="UniProtKB-ARBA"/>
</dbReference>
<dbReference type="GO" id="GO:0031119">
    <property type="term" value="P:tRNA pseudouridine synthesis"/>
    <property type="evidence" value="ECO:0007669"/>
    <property type="project" value="UniProtKB-ARBA"/>
</dbReference>
<dbReference type="Pfam" id="PF00849">
    <property type="entry name" value="PseudoU_synth_2"/>
    <property type="match status" value="1"/>
</dbReference>
<dbReference type="SUPFAM" id="SSF55120">
    <property type="entry name" value="Pseudouridine synthase"/>
    <property type="match status" value="1"/>
</dbReference>
<dbReference type="GO" id="GO:0000455">
    <property type="term" value="P:enzyme-directed rRNA pseudouridine synthesis"/>
    <property type="evidence" value="ECO:0007669"/>
    <property type="project" value="TreeGrafter"/>
</dbReference>
<evidence type="ECO:0000256" key="3">
    <source>
        <dbReference type="ARBA" id="ARBA00038944"/>
    </source>
</evidence>
<dbReference type="InterPro" id="IPR006145">
    <property type="entry name" value="PsdUridine_synth_RsuA/RluA"/>
</dbReference>
<comment type="caution">
    <text evidence="6">The sequence shown here is derived from an EMBL/GenBank/DDBJ whole genome shotgun (WGS) entry which is preliminary data.</text>
</comment>
<keyword evidence="1" id="KW-0413">Isomerase</keyword>
<evidence type="ECO:0000256" key="2">
    <source>
        <dbReference type="ARBA" id="ARBA00036184"/>
    </source>
</evidence>
<dbReference type="GO" id="GO:0003723">
    <property type="term" value="F:RNA binding"/>
    <property type="evidence" value="ECO:0007669"/>
    <property type="project" value="InterPro"/>
</dbReference>
<keyword evidence="7" id="KW-1185">Reference proteome</keyword>
<reference evidence="6" key="1">
    <citation type="submission" date="2021-03" db="EMBL/GenBank/DDBJ databases">
        <authorList>
            <person name="Palmer J.M."/>
        </authorList>
    </citation>
    <scope>NUCLEOTIDE SEQUENCE</scope>
    <source>
        <strain evidence="6">ARV_011</strain>
    </source>
</reference>
<dbReference type="FunFam" id="3.40.140.10:FF:000061">
    <property type="entry name" value="DRAP deaminase"/>
    <property type="match status" value="1"/>
</dbReference>
<dbReference type="PANTHER" id="PTHR21600:SF40">
    <property type="entry name" value="PSEUDOURIDYLATE SYNTHASE RPUSD2"/>
    <property type="match status" value="1"/>
</dbReference>
<dbReference type="Gene3D" id="3.30.2350.10">
    <property type="entry name" value="Pseudouridine synthase"/>
    <property type="match status" value="1"/>
</dbReference>
<evidence type="ECO:0000256" key="1">
    <source>
        <dbReference type="ARBA" id="ARBA00023235"/>
    </source>
</evidence>
<feature type="active site" evidence="4">
    <location>
        <position position="203"/>
    </location>
</feature>
<evidence type="ECO:0000256" key="4">
    <source>
        <dbReference type="PIRSR" id="PIRSR606225-1"/>
    </source>
</evidence>
<dbReference type="EC" id="5.4.99.28" evidence="3"/>
<dbReference type="GO" id="GO:0016814">
    <property type="term" value="F:hydrolase activity, acting on carbon-nitrogen (but not peptide) bonds, in cyclic amidines"/>
    <property type="evidence" value="ECO:0007669"/>
    <property type="project" value="UniProtKB-ARBA"/>
</dbReference>
<dbReference type="NCBIfam" id="TIGR00005">
    <property type="entry name" value="rluA_subfam"/>
    <property type="match status" value="1"/>
</dbReference>
<dbReference type="PROSITE" id="PS01129">
    <property type="entry name" value="PSI_RLU"/>
    <property type="match status" value="1"/>
</dbReference>
<dbReference type="GeneID" id="66116189"/>
<dbReference type="Gene3D" id="3.40.140.10">
    <property type="entry name" value="Cytidine Deaminase, domain 2"/>
    <property type="match status" value="1"/>
</dbReference>
<evidence type="ECO:0000259" key="5">
    <source>
        <dbReference type="PROSITE" id="PS51747"/>
    </source>
</evidence>
<accession>A0A9P8AH74</accession>
<dbReference type="RefSeq" id="XP_043047399.1">
    <property type="nucleotide sequence ID" value="XM_043193562.1"/>
</dbReference>
<dbReference type="InterPro" id="IPR006224">
    <property type="entry name" value="PsdUridine_synth_RluA-like_CS"/>
</dbReference>
<evidence type="ECO:0000313" key="6">
    <source>
        <dbReference type="EMBL" id="KAG7191847.1"/>
    </source>
</evidence>
<dbReference type="EMBL" id="JAHMUF010000023">
    <property type="protein sequence ID" value="KAG7191847.1"/>
    <property type="molecule type" value="Genomic_DNA"/>
</dbReference>
<dbReference type="OrthoDB" id="424794at2759"/>
<dbReference type="InterPro" id="IPR050188">
    <property type="entry name" value="RluA_PseudoU_synthase"/>
</dbReference>
<dbReference type="InterPro" id="IPR006225">
    <property type="entry name" value="PsdUridine_synth_RluC/D"/>
</dbReference>
<sequence>MSTKPPRGTNKKRDENGFRVRQQVLDKKTMTVFEQLGGTAGAERNLAIEETRTIQEDEAEGAQYTVEGSLQKVSPYFFTYLTYCKMRWRDRNILDVFTTEFRDREPRYYEKQIIEGYVTLNKKVATLDSIVRNGDLICCRSHRHEPAVTSQPIKIVHEDDDLIVIDKPSSIPVHPTGRFRYNTITKILQHKFGKVAHPCNRLDRLTSGLMFLGKNSKGTDRFVQQIKDRSVRKEYIARVKGCFPLEEIKVDQPLLTVSPKHGFNRVDLENGKEALTVFQRVSYDPESDTTVVKCMPLTGRTHQIRVHLQYIGYPIANDPIYANTYVYEEDFGKGNTGSTEKILEKLDRVGKTVPSTTWIHPQADGQINSDEKCSICEMELMSDPGPNDLQLWLHAYKYEAHDKSWSFNTEYPEWALTPQRKFMKLAIQEAEKCGETQTQYNVGAVLVSNGEVISTGHSRELPGNTHAEQCAFEKYFEKVGKREVPHGTELYTTMEPCSLRLSGNLPCVDRILDTCIKTVFVGVKEPTTFVENNTGYGKLSSKGVEYIHIPGYEEDILRISTKGHDKIIEH</sequence>
<organism evidence="6 7">
    <name type="scientific">Scheffersomyces spartinae</name>
    <dbReference type="NCBI Taxonomy" id="45513"/>
    <lineage>
        <taxon>Eukaryota</taxon>
        <taxon>Fungi</taxon>
        <taxon>Dikarya</taxon>
        <taxon>Ascomycota</taxon>
        <taxon>Saccharomycotina</taxon>
        <taxon>Pichiomycetes</taxon>
        <taxon>Debaryomycetaceae</taxon>
        <taxon>Scheffersomyces</taxon>
    </lineage>
</organism>
<dbReference type="CDD" id="cd02557">
    <property type="entry name" value="PseudoU_synth_ScRIB2"/>
    <property type="match status" value="1"/>
</dbReference>
<gene>
    <name evidence="6" type="ORF">KQ657_002815</name>
</gene>
<protein>
    <recommendedName>
        <fullName evidence="3">tRNA pseudouridine(32) synthase</fullName>
        <ecNumber evidence="3">5.4.99.28</ecNumber>
    </recommendedName>
</protein>
<comment type="catalytic activity">
    <reaction evidence="2">
        <text>uridine(32) in tRNA = pseudouridine(32) in tRNA</text>
        <dbReference type="Rhea" id="RHEA:42544"/>
        <dbReference type="Rhea" id="RHEA-COMP:10107"/>
        <dbReference type="Rhea" id="RHEA-COMP:10108"/>
        <dbReference type="ChEBI" id="CHEBI:65314"/>
        <dbReference type="ChEBI" id="CHEBI:65315"/>
        <dbReference type="EC" id="5.4.99.28"/>
    </reaction>
</comment>
<dbReference type="InterPro" id="IPR002125">
    <property type="entry name" value="CMP_dCMP_dom"/>
</dbReference>
<proteinExistence type="predicted"/>
<dbReference type="AlphaFoldDB" id="A0A9P8AH74"/>